<dbReference type="SMART" id="SM00861">
    <property type="entry name" value="Transket_pyr"/>
    <property type="match status" value="1"/>
</dbReference>
<keyword evidence="7" id="KW-0808">Transferase</keyword>
<evidence type="ECO:0000256" key="4">
    <source>
        <dbReference type="ARBA" id="ARBA00023052"/>
    </source>
</evidence>
<dbReference type="CDD" id="cd07036">
    <property type="entry name" value="TPP_PYR_E1-PDHc-beta_like"/>
    <property type="match status" value="1"/>
</dbReference>
<dbReference type="RefSeq" id="WP_420906048.1">
    <property type="nucleotide sequence ID" value="NZ_BAAFGK010000004.1"/>
</dbReference>
<dbReference type="CDD" id="cd02000">
    <property type="entry name" value="TPP_E1_PDC_ADC_BCADC"/>
    <property type="match status" value="1"/>
</dbReference>
<dbReference type="InterPro" id="IPR029061">
    <property type="entry name" value="THDP-binding"/>
</dbReference>
<evidence type="ECO:0000313" key="7">
    <source>
        <dbReference type="EMBL" id="GAB0058373.1"/>
    </source>
</evidence>
<evidence type="ECO:0000256" key="3">
    <source>
        <dbReference type="ARBA" id="ARBA00023002"/>
    </source>
</evidence>
<dbReference type="InterPro" id="IPR005475">
    <property type="entry name" value="Transketolase-like_Pyr-bd"/>
</dbReference>
<dbReference type="EMBL" id="BAAFGK010000004">
    <property type="protein sequence ID" value="GAB0058373.1"/>
    <property type="molecule type" value="Genomic_DNA"/>
</dbReference>
<keyword evidence="7" id="KW-0670">Pyruvate</keyword>
<comment type="function">
    <text evidence="2">E1 component of the 2-oxoglutarate dehydrogenase (OGDH) complex which catalyzes the decarboxylation of 2-oxoglutarate, the first step in the conversion of 2-oxoglutarate to succinyl-CoA and CO(2).</text>
</comment>
<organism evidence="7 8">
    <name type="scientific">Candidatus Magnetaquiglobus chichijimensis</name>
    <dbReference type="NCBI Taxonomy" id="3141448"/>
    <lineage>
        <taxon>Bacteria</taxon>
        <taxon>Pseudomonadati</taxon>
        <taxon>Pseudomonadota</taxon>
        <taxon>Magnetococcia</taxon>
        <taxon>Magnetococcales</taxon>
        <taxon>Candidatus Magnetaquicoccaceae</taxon>
        <taxon>Candidatus Magnetaquiglobus</taxon>
    </lineage>
</organism>
<comment type="caution">
    <text evidence="7">The sequence shown here is derived from an EMBL/GenBank/DDBJ whole genome shotgun (WGS) entry which is preliminary data.</text>
</comment>
<dbReference type="Pfam" id="PF02780">
    <property type="entry name" value="Transketolase_C"/>
    <property type="match status" value="1"/>
</dbReference>
<dbReference type="Pfam" id="PF00676">
    <property type="entry name" value="E1_dh"/>
    <property type="match status" value="1"/>
</dbReference>
<evidence type="ECO:0000313" key="8">
    <source>
        <dbReference type="Proteomes" id="UP001628193"/>
    </source>
</evidence>
<dbReference type="InterPro" id="IPR009014">
    <property type="entry name" value="Transketo_C/PFOR_II"/>
</dbReference>
<feature type="region of interest" description="Disordered" evidence="5">
    <location>
        <begin position="311"/>
        <end position="331"/>
    </location>
</feature>
<dbReference type="Pfam" id="PF02779">
    <property type="entry name" value="Transket_pyr"/>
    <property type="match status" value="1"/>
</dbReference>
<proteinExistence type="predicted"/>
<evidence type="ECO:0000256" key="5">
    <source>
        <dbReference type="SAM" id="MobiDB-lite"/>
    </source>
</evidence>
<feature type="domain" description="Transketolase-like pyrimidine-binding" evidence="6">
    <location>
        <begin position="344"/>
        <end position="517"/>
    </location>
</feature>
<reference evidence="7 8" key="1">
    <citation type="submission" date="2024-05" db="EMBL/GenBank/DDBJ databases">
        <authorList>
            <consortium name="Candidatus Magnetaquicoccaceae bacterium FCR-1 genome sequencing consortium"/>
            <person name="Shimoshige H."/>
            <person name="Shimamura S."/>
            <person name="Taoka A."/>
            <person name="Kobayashi H."/>
            <person name="Maekawa T."/>
        </authorList>
    </citation>
    <scope>NUCLEOTIDE SEQUENCE [LARGE SCALE GENOMIC DNA]</scope>
    <source>
        <strain evidence="7 8">FCR-1</strain>
    </source>
</reference>
<evidence type="ECO:0000256" key="1">
    <source>
        <dbReference type="ARBA" id="ARBA00001964"/>
    </source>
</evidence>
<name>A0ABQ0CBX6_9PROT</name>
<dbReference type="GO" id="GO:0008661">
    <property type="term" value="F:1-deoxy-D-xylulose-5-phosphate synthase activity"/>
    <property type="evidence" value="ECO:0007669"/>
    <property type="project" value="UniProtKB-EC"/>
</dbReference>
<protein>
    <submittedName>
        <fullName evidence="7">Pyruvate dehydrogenase E1 component subunit</fullName>
        <ecNumber evidence="7">2.2.1.7</ecNumber>
    </submittedName>
</protein>
<dbReference type="EC" id="2.2.1.7" evidence="7"/>
<comment type="cofactor">
    <cofactor evidence="1">
        <name>thiamine diphosphate</name>
        <dbReference type="ChEBI" id="CHEBI:58937"/>
    </cofactor>
</comment>
<accession>A0ABQ0CBX6</accession>
<dbReference type="InterPro" id="IPR001017">
    <property type="entry name" value="DH_E1"/>
</dbReference>
<keyword evidence="3" id="KW-0560">Oxidoreductase</keyword>
<dbReference type="InterPro" id="IPR033248">
    <property type="entry name" value="Transketolase_C"/>
</dbReference>
<dbReference type="PANTHER" id="PTHR43257:SF2">
    <property type="entry name" value="PYRUVATE DEHYDROGENASE E1 COMPONENT SUBUNIT BETA"/>
    <property type="match status" value="1"/>
</dbReference>
<evidence type="ECO:0000256" key="2">
    <source>
        <dbReference type="ARBA" id="ARBA00003906"/>
    </source>
</evidence>
<keyword evidence="8" id="KW-1185">Reference proteome</keyword>
<keyword evidence="4" id="KW-0786">Thiamine pyrophosphate</keyword>
<dbReference type="SUPFAM" id="SSF52518">
    <property type="entry name" value="Thiamin diphosphate-binding fold (THDP-binding)"/>
    <property type="match status" value="2"/>
</dbReference>
<gene>
    <name evidence="7" type="primary">pdhB</name>
    <name evidence="7" type="ORF">SIID45300_02722</name>
</gene>
<sequence length="693" mass="75458">MNQTALATADLLAIHRNMTLIRLVEEGIASRYREDGQLMRCPVHLCLGQEAIASGVGAHLRSADGLFGAHRSHGHYLAKGGALQPFLDELYGRRTGCCRGRGGSMHLVDQEAGFLGATPIVGDTVPLAVGVAWAERMRGSDNIGAVFFGDGCFEEGVVHEVMNFAVLKKIPVLFLCENNQYACYTHVGERQPERSIHGIARAHGLAVWQVDGNDVEAVWAAAGAAVARARAGEGPAFLEFATYRMVQHCGPDDDSDLGYHPAGAMEAWRERCPLRLAEARLIERGVERATLDALRAEVQAEVDAGFERARAAPFPDPETRGDGVFAPAPEWPSTLENRAAPRLIRCAQAIREATAQALAADERVFLIGEGVPEPHGIFGTTKDLIQEFGPARVMDMPLSENGLTGACIGAALAGMRPVMVHQRIDFLYLALDQLANVAAKWHYLFNRPVPLVLRTIIGRGWGQGPQHAQSLQALFGHIPGLKVVMPVTARDAKGMLLAAIDDPNPVLFIEHRWLHGVLGDVPEAPYRLALDRARLVRKGRDVTVAAYSYMVLEALKAAEVLAEHDIEVEVIDLSVVQPLDLAPVLASVRKTGRLVVADTGWTSCGMGAEVVARVTERSFLELDKAPVRVAYPDHPLPTSPVLARYYDPDAESIARAILPLLRRKRRPNEEAVFGRLHRQGNRDVPNAQFTGPF</sequence>
<dbReference type="Gene3D" id="3.40.50.920">
    <property type="match status" value="1"/>
</dbReference>
<reference evidence="7 8" key="2">
    <citation type="submission" date="2024-09" db="EMBL/GenBank/DDBJ databases">
        <title>Draft genome sequence of Candidatus Magnetaquicoccaceae bacterium FCR-1.</title>
        <authorList>
            <person name="Shimoshige H."/>
            <person name="Shimamura S."/>
            <person name="Taoka A."/>
            <person name="Kobayashi H."/>
            <person name="Maekawa T."/>
        </authorList>
    </citation>
    <scope>NUCLEOTIDE SEQUENCE [LARGE SCALE GENOMIC DNA]</scope>
    <source>
        <strain evidence="7 8">FCR-1</strain>
    </source>
</reference>
<dbReference type="SUPFAM" id="SSF52922">
    <property type="entry name" value="TK C-terminal domain-like"/>
    <property type="match status" value="1"/>
</dbReference>
<evidence type="ECO:0000259" key="6">
    <source>
        <dbReference type="SMART" id="SM00861"/>
    </source>
</evidence>
<dbReference type="Proteomes" id="UP001628193">
    <property type="component" value="Unassembled WGS sequence"/>
</dbReference>
<dbReference type="PANTHER" id="PTHR43257">
    <property type="entry name" value="PYRUVATE DEHYDROGENASE E1 COMPONENT BETA SUBUNIT"/>
    <property type="match status" value="1"/>
</dbReference>
<dbReference type="Gene3D" id="3.40.50.970">
    <property type="match status" value="2"/>
</dbReference>